<name>A0A6N8L5K8_9SPHI</name>
<dbReference type="EMBL" id="WSQA01000015">
    <property type="protein sequence ID" value="MVZ63721.1"/>
    <property type="molecule type" value="Genomic_DNA"/>
</dbReference>
<proteinExistence type="predicted"/>
<organism evidence="1 2">
    <name type="scientific">Sphingobacterium humi</name>
    <dbReference type="NCBI Taxonomy" id="1796905"/>
    <lineage>
        <taxon>Bacteria</taxon>
        <taxon>Pseudomonadati</taxon>
        <taxon>Bacteroidota</taxon>
        <taxon>Sphingobacteriia</taxon>
        <taxon>Sphingobacteriales</taxon>
        <taxon>Sphingobacteriaceae</taxon>
        <taxon>Sphingobacterium</taxon>
    </lineage>
</organism>
<sequence>MAFQYSAQRDFVIDDCSGFYWSFDFLLYHHPCILINNRFMDAIEQTSGVILVGFHSQQSGVSGVFQHPFDRHISISRKSKPLRLLLYQIERRIS</sequence>
<keyword evidence="2" id="KW-1185">Reference proteome</keyword>
<gene>
    <name evidence="1" type="ORF">GQF63_16980</name>
</gene>
<comment type="caution">
    <text evidence="1">The sequence shown here is derived from an EMBL/GenBank/DDBJ whole genome shotgun (WGS) entry which is preliminary data.</text>
</comment>
<evidence type="ECO:0000313" key="2">
    <source>
        <dbReference type="Proteomes" id="UP000435036"/>
    </source>
</evidence>
<protein>
    <submittedName>
        <fullName evidence="1">Uncharacterized protein</fullName>
    </submittedName>
</protein>
<evidence type="ECO:0000313" key="1">
    <source>
        <dbReference type="EMBL" id="MVZ63721.1"/>
    </source>
</evidence>
<dbReference type="AlphaFoldDB" id="A0A6N8L5K8"/>
<accession>A0A6N8L5K8</accession>
<reference evidence="1 2" key="1">
    <citation type="submission" date="2019-12" db="EMBL/GenBank/DDBJ databases">
        <authorList>
            <person name="Dong K."/>
        </authorList>
    </citation>
    <scope>NUCLEOTIDE SEQUENCE [LARGE SCALE GENOMIC DNA]</scope>
    <source>
        <strain evidence="1 2">JCM 31225</strain>
    </source>
</reference>
<dbReference type="Proteomes" id="UP000435036">
    <property type="component" value="Unassembled WGS sequence"/>
</dbReference>